<dbReference type="RefSeq" id="WP_103426555.1">
    <property type="nucleotide sequence ID" value="NZ_CP026309.1"/>
</dbReference>
<keyword evidence="5" id="KW-1185">Reference proteome</keyword>
<accession>A0A2I8VLR5</accession>
<feature type="compositionally biased region" description="Basic and acidic residues" evidence="1">
    <location>
        <begin position="1"/>
        <end position="14"/>
    </location>
</feature>
<evidence type="ECO:0000256" key="1">
    <source>
        <dbReference type="SAM" id="MobiDB-lite"/>
    </source>
</evidence>
<dbReference type="EMBL" id="CP026309">
    <property type="protein sequence ID" value="AUV82866.1"/>
    <property type="molecule type" value="Genomic_DNA"/>
</dbReference>
<name>A0A2I8VLR5_9EURY</name>
<feature type="transmembrane region" description="Helical" evidence="2">
    <location>
        <begin position="46"/>
        <end position="74"/>
    </location>
</feature>
<evidence type="ECO:0000256" key="2">
    <source>
        <dbReference type="SAM" id="Phobius"/>
    </source>
</evidence>
<proteinExistence type="predicted"/>
<feature type="region of interest" description="Disordered" evidence="1">
    <location>
        <begin position="1"/>
        <end position="20"/>
    </location>
</feature>
<dbReference type="Proteomes" id="UP000236584">
    <property type="component" value="Chromosome"/>
</dbReference>
<dbReference type="Pfam" id="PF26496">
    <property type="entry name" value="DUF8163"/>
    <property type="match status" value="1"/>
</dbReference>
<sequence>MNENERPLADRESETTDPVATSAVRDSVGRLVRGAGRDTRPTALELLGVVGVGVGFGLLGGPAGVVVALAVALLWYTFSGVYGFAAGQFMLAAVLPARIGLDRLTPELVAVEAALILVLVGGDYRDGAARGYRRLLRTGVVGVLLGSVALGVGVGSAPVADETLVVVVVGVAFLVAATTLYAWGRIVVSPIVDDPVGSDVEGESAA</sequence>
<keyword evidence="2" id="KW-1133">Transmembrane helix</keyword>
<evidence type="ECO:0000259" key="3">
    <source>
        <dbReference type="Pfam" id="PF26496"/>
    </source>
</evidence>
<feature type="domain" description="DUF8163" evidence="3">
    <location>
        <begin position="39"/>
        <end position="171"/>
    </location>
</feature>
<gene>
    <name evidence="4" type="ORF">C2R22_15470</name>
</gene>
<dbReference type="AlphaFoldDB" id="A0A2I8VLR5"/>
<dbReference type="GeneID" id="35593520"/>
<feature type="transmembrane region" description="Helical" evidence="2">
    <location>
        <begin position="136"/>
        <end position="157"/>
    </location>
</feature>
<keyword evidence="2" id="KW-0472">Membrane</keyword>
<feature type="transmembrane region" description="Helical" evidence="2">
    <location>
        <begin position="163"/>
        <end position="183"/>
    </location>
</feature>
<dbReference type="KEGG" id="srub:C2R22_15470"/>
<evidence type="ECO:0000313" key="5">
    <source>
        <dbReference type="Proteomes" id="UP000236584"/>
    </source>
</evidence>
<evidence type="ECO:0000313" key="4">
    <source>
        <dbReference type="EMBL" id="AUV82866.1"/>
    </source>
</evidence>
<organism evidence="4 5">
    <name type="scientific">Salinigranum rubrum</name>
    <dbReference type="NCBI Taxonomy" id="755307"/>
    <lineage>
        <taxon>Archaea</taxon>
        <taxon>Methanobacteriati</taxon>
        <taxon>Methanobacteriota</taxon>
        <taxon>Stenosarchaea group</taxon>
        <taxon>Halobacteria</taxon>
        <taxon>Halobacteriales</taxon>
        <taxon>Haloferacaceae</taxon>
        <taxon>Salinigranum</taxon>
    </lineage>
</organism>
<dbReference type="InterPro" id="IPR058477">
    <property type="entry name" value="DUF8163"/>
</dbReference>
<reference evidence="4 5" key="1">
    <citation type="submission" date="2018-01" db="EMBL/GenBank/DDBJ databases">
        <title>Complete genome sequence of Salinigranum rubrum GX10T, an extremely halophilic archaeon isolated from a marine solar saltern.</title>
        <authorList>
            <person name="Han S."/>
        </authorList>
    </citation>
    <scope>NUCLEOTIDE SEQUENCE [LARGE SCALE GENOMIC DNA]</scope>
    <source>
        <strain evidence="4 5">GX10</strain>
    </source>
</reference>
<keyword evidence="2" id="KW-0812">Transmembrane</keyword>
<feature type="transmembrane region" description="Helical" evidence="2">
    <location>
        <begin position="81"/>
        <end position="101"/>
    </location>
</feature>
<protein>
    <recommendedName>
        <fullName evidence="3">DUF8163 domain-containing protein</fullName>
    </recommendedName>
</protein>